<evidence type="ECO:0000256" key="1">
    <source>
        <dbReference type="ARBA" id="ARBA00022801"/>
    </source>
</evidence>
<accession>E7FWQ4</accession>
<dbReference type="Gene3D" id="3.40.710.10">
    <property type="entry name" value="DD-peptidase/beta-lactamase superfamily"/>
    <property type="match status" value="1"/>
</dbReference>
<dbReference type="GO" id="GO:0016787">
    <property type="term" value="F:hydrolase activity"/>
    <property type="evidence" value="ECO:0007669"/>
    <property type="project" value="UniProtKB-KW"/>
</dbReference>
<dbReference type="STRING" id="1648.A2I91_00135"/>
<dbReference type="AlphaFoldDB" id="E7FWQ4"/>
<sequence>MNSIIEQAHKMVDAGHVSGLALAIYENGTWTETIYGHTTFGGPTLEATHQFDIASITKLFTTTRILQLCDQGVLSLDAPIQKYIKAFKQPNITIAQCLLHRSGMAPSVTGRAEMDRQQIYNSVMNCVDFINTPNQIMVYSCINYLILGYLIEAVDTNLEQSLHNSIFKPLNMTNSMFNPKNMLLCVPTEKTKKYGLIQGIVHDETARNCGGIAGNAGIFSTLHDLKRFMEAMLTSDSRLLTSEYHQLIRETDIELRSYGWNRYVHHDMNACYHTGFTGPMVIFHNDRAMILLAHRVHPSREDHGYLKQREALIQSFLHKKKK</sequence>
<dbReference type="InterPro" id="IPR050789">
    <property type="entry name" value="Diverse_Enzym_Activities"/>
</dbReference>
<dbReference type="OrthoDB" id="9797709at2"/>
<dbReference type="Proteomes" id="UP000003028">
    <property type="component" value="Unassembled WGS sequence"/>
</dbReference>
<evidence type="ECO:0000313" key="3">
    <source>
        <dbReference type="EMBL" id="EFY08518.1"/>
    </source>
</evidence>
<dbReference type="PANTHER" id="PTHR43283:SF11">
    <property type="entry name" value="BETA-LACTAMASE-RELATED DOMAIN-CONTAINING PROTEIN"/>
    <property type="match status" value="1"/>
</dbReference>
<dbReference type="InterPro" id="IPR012338">
    <property type="entry name" value="Beta-lactam/transpept-like"/>
</dbReference>
<comment type="caution">
    <text evidence="3">The sequence shown here is derived from an EMBL/GenBank/DDBJ whole genome shotgun (WGS) entry which is preliminary data.</text>
</comment>
<keyword evidence="1" id="KW-0378">Hydrolase</keyword>
<organism evidence="3 4">
    <name type="scientific">Erysipelothrix rhusiopathiae ATCC 19414</name>
    <dbReference type="NCBI Taxonomy" id="525280"/>
    <lineage>
        <taxon>Bacteria</taxon>
        <taxon>Bacillati</taxon>
        <taxon>Bacillota</taxon>
        <taxon>Erysipelotrichia</taxon>
        <taxon>Erysipelotrichales</taxon>
        <taxon>Erysipelotrichaceae</taxon>
        <taxon>Erysipelothrix</taxon>
    </lineage>
</organism>
<feature type="domain" description="Beta-lactamase-related" evidence="2">
    <location>
        <begin position="10"/>
        <end position="302"/>
    </location>
</feature>
<evidence type="ECO:0000313" key="4">
    <source>
        <dbReference type="Proteomes" id="UP000003028"/>
    </source>
</evidence>
<reference evidence="3" key="1">
    <citation type="submission" date="2011-01" db="EMBL/GenBank/DDBJ databases">
        <authorList>
            <person name="Muzny D."/>
            <person name="Qin X."/>
            <person name="Buhay C."/>
            <person name="Dugan-Rocha S."/>
            <person name="Ding Y."/>
            <person name="Chen G."/>
            <person name="Hawes A."/>
            <person name="Holder M."/>
            <person name="Jhangiani S."/>
            <person name="Johnson A."/>
            <person name="Khan Z."/>
            <person name="Li Z."/>
            <person name="Liu W."/>
            <person name="Liu X."/>
            <person name="Perez L."/>
            <person name="Shen H."/>
            <person name="Wang Q."/>
            <person name="Watt J."/>
            <person name="Xi L."/>
            <person name="Xin Y."/>
            <person name="Zhou J."/>
            <person name="Deng J."/>
            <person name="Jiang H."/>
            <person name="Liu Y."/>
            <person name="Qu J."/>
            <person name="Song X.-Z."/>
            <person name="Zhang L."/>
            <person name="Villasana D."/>
            <person name="Johnson A."/>
            <person name="Liu J."/>
            <person name="Liyanage D."/>
            <person name="Lorensuhewa L."/>
            <person name="Robinson T."/>
            <person name="Song A."/>
            <person name="Song B.-B."/>
            <person name="Dinh H."/>
            <person name="Thornton R."/>
            <person name="Coyle M."/>
            <person name="Francisco L."/>
            <person name="Jackson L."/>
            <person name="Javaid M."/>
            <person name="Korchina V."/>
            <person name="Kovar C."/>
            <person name="Mata R."/>
            <person name="Mathew T."/>
            <person name="Ngo R."/>
            <person name="Nguyen L."/>
            <person name="Nguyen N."/>
            <person name="Okwuonu G."/>
            <person name="Ongeri F."/>
            <person name="Pham C."/>
            <person name="Simmons D."/>
            <person name="Wilczek-Boney K."/>
            <person name="Hale W."/>
            <person name="Jakkamsetti A."/>
            <person name="Pham P."/>
            <person name="Ruth R."/>
            <person name="San Lucas F."/>
            <person name="Warren J."/>
            <person name="Zhang J."/>
            <person name="Zhao Z."/>
            <person name="Zhou C."/>
            <person name="Zhu D."/>
            <person name="Lee S."/>
            <person name="Bess C."/>
            <person name="Blankenburg K."/>
            <person name="Forbes L."/>
            <person name="Fu Q."/>
            <person name="Gubbala S."/>
            <person name="Hirani K."/>
            <person name="Jayaseelan J.C."/>
            <person name="Lara F."/>
            <person name="Munidasa M."/>
            <person name="Palculict T."/>
            <person name="Patil S."/>
            <person name="Pu L.-L."/>
            <person name="Saada N."/>
            <person name="Tang L."/>
            <person name="Weissenberger G."/>
            <person name="Zhu Y."/>
            <person name="Hemphill L."/>
            <person name="Shang Y."/>
            <person name="Youmans B."/>
            <person name="Ayvaz T."/>
            <person name="Ross M."/>
            <person name="Santibanez J."/>
            <person name="Aqrawi P."/>
            <person name="Gross S."/>
            <person name="Joshi V."/>
            <person name="Fowler G."/>
            <person name="Nazareth L."/>
            <person name="Reid J."/>
            <person name="Worley K."/>
            <person name="Petrosino J."/>
            <person name="Highlander S."/>
            <person name="Gibbs R."/>
        </authorList>
    </citation>
    <scope>NUCLEOTIDE SEQUENCE [LARGE SCALE GENOMIC DNA]</scope>
    <source>
        <strain evidence="3">ATCC 19414</strain>
    </source>
</reference>
<dbReference type="GeneID" id="41395592"/>
<protein>
    <submittedName>
        <fullName evidence="3">Beta-lactamase</fullName>
    </submittedName>
</protein>
<evidence type="ECO:0000259" key="2">
    <source>
        <dbReference type="Pfam" id="PF00144"/>
    </source>
</evidence>
<name>E7FWQ4_ERYRH</name>
<dbReference type="PANTHER" id="PTHR43283">
    <property type="entry name" value="BETA-LACTAMASE-RELATED"/>
    <property type="match status" value="1"/>
</dbReference>
<dbReference type="EMBL" id="ACLK02000002">
    <property type="protein sequence ID" value="EFY08518.1"/>
    <property type="molecule type" value="Genomic_DNA"/>
</dbReference>
<dbReference type="RefSeq" id="WP_003774087.1">
    <property type="nucleotide sequence ID" value="NZ_ACLK02000002.1"/>
</dbReference>
<dbReference type="InterPro" id="IPR001466">
    <property type="entry name" value="Beta-lactam-related"/>
</dbReference>
<dbReference type="Pfam" id="PF00144">
    <property type="entry name" value="Beta-lactamase"/>
    <property type="match status" value="1"/>
</dbReference>
<proteinExistence type="predicted"/>
<dbReference type="SUPFAM" id="SSF56601">
    <property type="entry name" value="beta-lactamase/transpeptidase-like"/>
    <property type="match status" value="1"/>
</dbReference>
<gene>
    <name evidence="3" type="ORF">HMPREF0357_10624</name>
</gene>
<keyword evidence="4" id="KW-1185">Reference proteome</keyword>